<dbReference type="InterPro" id="IPR037066">
    <property type="entry name" value="Plug_dom_sf"/>
</dbReference>
<comment type="subcellular location">
    <subcellularLocation>
        <location evidence="1 4">Cell outer membrane</location>
    </subcellularLocation>
</comment>
<evidence type="ECO:0000256" key="1">
    <source>
        <dbReference type="ARBA" id="ARBA00004442"/>
    </source>
</evidence>
<gene>
    <name evidence="8" type="ORF">CJ305_02305</name>
</gene>
<sequence length="943" mass="105226">MKQLFPFFIFLFSLAATGQTGTIEGTLTDKEMNNEPLPFANVIVKGTTKGATTDFDGKYIIENVPVGTYEVEFSFVGYEPVKVPNVVVEAGKFTNVSTALGASAAALDEVLIQVQTSRERETALLLDQKKATEIKESIGAQQLAQQGISDAATATTKISGVTSSESSGDVFIRGLGDRYLYTTFNGLPLPSDDIERKNIDLGLFSSSIIESLSISKTYSPTESADQSSGTVNISSKQLSGTQELSAGVRAGINTNVAQSGVYDNFKVSPNASDYQFGYLQNQNFTNVVVPEQVVNQVPYQAFPRLTQQTWNPSVVNTPVNTRYSVSLGKKIGEKLKVFGTLYQSTDFKYRKGVFRQFRSNFLEDSLTDATNYNRTVNTTAMGNVEYRLDDANEFKYVSLFINKLSDEVFEGGRNGEGAIFEETDPQEGLGQFIRDQNTKQTSIWVNQVFGTHRFGEKHKLDWGLGYNVVFANEPNRIRNEVNFNESNVQLGRTGGFQQRKSAQYIDDNEYAGLLKDEITLSDTEKLKTKLVVGLNYRNKQRNFRSQFLGLEENTLGAVRPSSIDDLSSVFTAENFENDLLKFNIQPTDLYTGELDSKSAFASFSLEKTAYSFFVGARYQRDAINVDYNVSNIPGRLGSSVQEYDNPYLTANFKYNLNEKQSLRFAASRTITLPEFKEIAPFEYVSAVGQVTRGNPDIQASTNYNFDVKYEFFPTSDQLLSLAGFYKLIEDPINKVQDRGAAGIFSYFNAGNQADIYGLELETRVNLLKNDASEGPNLRLGFNATRMWHKQDLKNVFDENGNFVKTFRFNNKTEEGLQGASDWIFNANLNFTTNTENPFEATLVANYASDSILALGAPEDQSQADTRYNESIVEEGYVTLDAVFSKRFAERWRLQLRAQNLLNPEVLRSQLINPGTANDNVETKRIVRSYSLGSTFSLGLSFDL</sequence>
<dbReference type="InterPro" id="IPR000531">
    <property type="entry name" value="Beta-barrel_TonB"/>
</dbReference>
<reference evidence="8 9" key="1">
    <citation type="submission" date="2017-08" db="EMBL/GenBank/DDBJ databases">
        <title>The whole genome shortgun sequences of strain Leeuwenhoekiella nanhaiensis G18 from the South China Sea.</title>
        <authorList>
            <person name="Liu Q."/>
        </authorList>
    </citation>
    <scope>NUCLEOTIDE SEQUENCE [LARGE SCALE GENOMIC DNA]</scope>
    <source>
        <strain evidence="8 9">G18</strain>
    </source>
</reference>
<dbReference type="Pfam" id="PF00593">
    <property type="entry name" value="TonB_dep_Rec_b-barrel"/>
    <property type="match status" value="1"/>
</dbReference>
<evidence type="ECO:0000313" key="8">
    <source>
        <dbReference type="EMBL" id="PHQ31076.1"/>
    </source>
</evidence>
<dbReference type="SUPFAM" id="SSF56935">
    <property type="entry name" value="Porins"/>
    <property type="match status" value="1"/>
</dbReference>
<dbReference type="PANTHER" id="PTHR40980">
    <property type="entry name" value="PLUG DOMAIN-CONTAINING PROTEIN"/>
    <property type="match status" value="1"/>
</dbReference>
<dbReference type="Gene3D" id="2.170.130.10">
    <property type="entry name" value="TonB-dependent receptor, plug domain"/>
    <property type="match status" value="1"/>
</dbReference>
<keyword evidence="9" id="KW-1185">Reference proteome</keyword>
<dbReference type="Proteomes" id="UP000229433">
    <property type="component" value="Unassembled WGS sequence"/>
</dbReference>
<keyword evidence="5" id="KW-0732">Signal</keyword>
<comment type="similarity">
    <text evidence="4">Belongs to the TonB-dependent receptor family.</text>
</comment>
<keyword evidence="2 4" id="KW-0472">Membrane</keyword>
<dbReference type="Pfam" id="PF13715">
    <property type="entry name" value="CarbopepD_reg_2"/>
    <property type="match status" value="1"/>
</dbReference>
<dbReference type="InterPro" id="IPR012910">
    <property type="entry name" value="Plug_dom"/>
</dbReference>
<dbReference type="InterPro" id="IPR036942">
    <property type="entry name" value="Beta-barrel_TonB_sf"/>
</dbReference>
<dbReference type="Pfam" id="PF07715">
    <property type="entry name" value="Plug"/>
    <property type="match status" value="1"/>
</dbReference>
<evidence type="ECO:0000256" key="4">
    <source>
        <dbReference type="RuleBase" id="RU003357"/>
    </source>
</evidence>
<dbReference type="EMBL" id="NQXA01000001">
    <property type="protein sequence ID" value="PHQ31076.1"/>
    <property type="molecule type" value="Genomic_DNA"/>
</dbReference>
<keyword evidence="4" id="KW-0798">TonB box</keyword>
<dbReference type="PANTHER" id="PTHR40980:SF5">
    <property type="entry name" value="TONB-DEPENDENT RECEPTOR"/>
    <property type="match status" value="1"/>
</dbReference>
<protein>
    <submittedName>
        <fullName evidence="8">TonB-dependent receptor</fullName>
    </submittedName>
</protein>
<feature type="chain" id="PRO_5013746753" evidence="5">
    <location>
        <begin position="19"/>
        <end position="943"/>
    </location>
</feature>
<name>A0A2G1VWC1_9FLAO</name>
<dbReference type="InterPro" id="IPR008969">
    <property type="entry name" value="CarboxyPept-like_regulatory"/>
</dbReference>
<evidence type="ECO:0000256" key="5">
    <source>
        <dbReference type="SAM" id="SignalP"/>
    </source>
</evidence>
<organism evidence="8 9">
    <name type="scientific">Leeuwenhoekiella nanhaiensis</name>
    <dbReference type="NCBI Taxonomy" id="1655491"/>
    <lineage>
        <taxon>Bacteria</taxon>
        <taxon>Pseudomonadati</taxon>
        <taxon>Bacteroidota</taxon>
        <taxon>Flavobacteriia</taxon>
        <taxon>Flavobacteriales</taxon>
        <taxon>Flavobacteriaceae</taxon>
        <taxon>Leeuwenhoekiella</taxon>
    </lineage>
</organism>
<feature type="domain" description="TonB-dependent receptor-like beta-barrel" evidence="6">
    <location>
        <begin position="449"/>
        <end position="900"/>
    </location>
</feature>
<evidence type="ECO:0000259" key="6">
    <source>
        <dbReference type="Pfam" id="PF00593"/>
    </source>
</evidence>
<keyword evidence="3" id="KW-0998">Cell outer membrane</keyword>
<evidence type="ECO:0000313" key="9">
    <source>
        <dbReference type="Proteomes" id="UP000229433"/>
    </source>
</evidence>
<evidence type="ECO:0000259" key="7">
    <source>
        <dbReference type="Pfam" id="PF07715"/>
    </source>
</evidence>
<evidence type="ECO:0000256" key="3">
    <source>
        <dbReference type="ARBA" id="ARBA00023237"/>
    </source>
</evidence>
<dbReference type="OrthoDB" id="9768470at2"/>
<comment type="caution">
    <text evidence="8">The sequence shown here is derived from an EMBL/GenBank/DDBJ whole genome shotgun (WGS) entry which is preliminary data.</text>
</comment>
<proteinExistence type="inferred from homology"/>
<dbReference type="Gene3D" id="2.60.40.1120">
    <property type="entry name" value="Carboxypeptidase-like, regulatory domain"/>
    <property type="match status" value="1"/>
</dbReference>
<keyword evidence="8" id="KW-0675">Receptor</keyword>
<feature type="domain" description="TonB-dependent receptor plug" evidence="7">
    <location>
        <begin position="128"/>
        <end position="225"/>
    </location>
</feature>
<feature type="signal peptide" evidence="5">
    <location>
        <begin position="1"/>
        <end position="18"/>
    </location>
</feature>
<dbReference type="SUPFAM" id="SSF49464">
    <property type="entry name" value="Carboxypeptidase regulatory domain-like"/>
    <property type="match status" value="1"/>
</dbReference>
<dbReference type="Gene3D" id="2.40.170.20">
    <property type="entry name" value="TonB-dependent receptor, beta-barrel domain"/>
    <property type="match status" value="1"/>
</dbReference>
<evidence type="ECO:0000256" key="2">
    <source>
        <dbReference type="ARBA" id="ARBA00023136"/>
    </source>
</evidence>
<dbReference type="RefSeq" id="WP_099644616.1">
    <property type="nucleotide sequence ID" value="NZ_KZ319287.1"/>
</dbReference>
<accession>A0A2G1VWC1</accession>
<dbReference type="GO" id="GO:0009279">
    <property type="term" value="C:cell outer membrane"/>
    <property type="evidence" value="ECO:0007669"/>
    <property type="project" value="UniProtKB-SubCell"/>
</dbReference>
<dbReference type="AlphaFoldDB" id="A0A2G1VWC1"/>